<feature type="transmembrane region" description="Helical" evidence="6">
    <location>
        <begin position="102"/>
        <end position="120"/>
    </location>
</feature>
<dbReference type="AlphaFoldDB" id="A0A2H0K9S5"/>
<evidence type="ECO:0000256" key="5">
    <source>
        <dbReference type="ARBA" id="ARBA00023136"/>
    </source>
</evidence>
<accession>A0A2H0K9S5</accession>
<keyword evidence="2" id="KW-1003">Cell membrane</keyword>
<keyword evidence="3 6" id="KW-0812">Transmembrane</keyword>
<evidence type="ECO:0000256" key="4">
    <source>
        <dbReference type="ARBA" id="ARBA00022989"/>
    </source>
</evidence>
<evidence type="ECO:0000256" key="1">
    <source>
        <dbReference type="ARBA" id="ARBA00004651"/>
    </source>
</evidence>
<reference evidence="8 9" key="1">
    <citation type="submission" date="2017-09" db="EMBL/GenBank/DDBJ databases">
        <title>Depth-based differentiation of microbial function through sediment-hosted aquifers and enrichment of novel symbionts in the deep terrestrial subsurface.</title>
        <authorList>
            <person name="Probst A.J."/>
            <person name="Ladd B."/>
            <person name="Jarett J.K."/>
            <person name="Geller-Mcgrath D.E."/>
            <person name="Sieber C.M."/>
            <person name="Emerson J.B."/>
            <person name="Anantharaman K."/>
            <person name="Thomas B.C."/>
            <person name="Malmstrom R."/>
            <person name="Stieglmeier M."/>
            <person name="Klingl A."/>
            <person name="Woyke T."/>
            <person name="Ryan C.M."/>
            <person name="Banfield J.F."/>
        </authorList>
    </citation>
    <scope>NUCLEOTIDE SEQUENCE [LARGE SCALE GENOMIC DNA]</scope>
    <source>
        <strain evidence="8">CG11_big_fil_rev_8_21_14_0_20_46_11</strain>
    </source>
</reference>
<evidence type="ECO:0000313" key="8">
    <source>
        <dbReference type="EMBL" id="PIQ68011.1"/>
    </source>
</evidence>
<evidence type="ECO:0000313" key="9">
    <source>
        <dbReference type="Proteomes" id="UP000229342"/>
    </source>
</evidence>
<feature type="transmembrane region" description="Helical" evidence="6">
    <location>
        <begin position="169"/>
        <end position="188"/>
    </location>
</feature>
<dbReference type="EMBL" id="PCVG01000087">
    <property type="protein sequence ID" value="PIQ68011.1"/>
    <property type="molecule type" value="Genomic_DNA"/>
</dbReference>
<dbReference type="InterPro" id="IPR011701">
    <property type="entry name" value="MFS"/>
</dbReference>
<dbReference type="PANTHER" id="PTHR23513:SF6">
    <property type="entry name" value="MAJOR FACILITATOR SUPERFAMILY ASSOCIATED DOMAIN-CONTAINING PROTEIN"/>
    <property type="match status" value="1"/>
</dbReference>
<sequence>MPMFFKTLKHFSRTPLFFVYLLSFFYTLHVALPVYVNSTFLSTLIPERFIGLIYTSASLLAIISLALIPRLLKTIGDYFTTVFFIIFEILCLIGMAVSTIPALTITFFILSSVLIALIYFDLDLIVEKSTKNADTGSVRGLYLTFQNVAWVIAPAVAGALLVGGEYWKVYIAAAAIFIPALFIFAIRLDHFKDPIYRIVQFKDSLRVVSRNKDLRNIFSIAFLLQFFFLVMVIYTPIYLHHHIGFEWKELGILFSIMLAPFLLLEAILGRIADKILGEKELLVAGFIIMALATGAIFFFSEKTFMVWGLILFFTRVGAAMVEVMTETYFFKKIDSGDAAVVSLMRSIRPFAGIIGPLTATVFLLFFPIESIFLALGGFMLLGIPLAFALHDTR</sequence>
<evidence type="ECO:0000256" key="3">
    <source>
        <dbReference type="ARBA" id="ARBA00022692"/>
    </source>
</evidence>
<feature type="transmembrane region" description="Helical" evidence="6">
    <location>
        <begin position="281"/>
        <end position="299"/>
    </location>
</feature>
<feature type="transmembrane region" description="Helical" evidence="6">
    <location>
        <begin position="250"/>
        <end position="269"/>
    </location>
</feature>
<dbReference type="Gene3D" id="1.20.1250.20">
    <property type="entry name" value="MFS general substrate transporter like domains"/>
    <property type="match status" value="2"/>
</dbReference>
<evidence type="ECO:0000259" key="7">
    <source>
        <dbReference type="PROSITE" id="PS50850"/>
    </source>
</evidence>
<organism evidence="8 9">
    <name type="scientific">Candidatus Taylorbacteria bacterium CG11_big_fil_rev_8_21_14_0_20_46_11</name>
    <dbReference type="NCBI Taxonomy" id="1975025"/>
    <lineage>
        <taxon>Bacteria</taxon>
        <taxon>Candidatus Tayloriibacteriota</taxon>
    </lineage>
</organism>
<proteinExistence type="predicted"/>
<dbReference type="GO" id="GO:0005886">
    <property type="term" value="C:plasma membrane"/>
    <property type="evidence" value="ECO:0007669"/>
    <property type="project" value="UniProtKB-SubCell"/>
</dbReference>
<evidence type="ECO:0000256" key="6">
    <source>
        <dbReference type="SAM" id="Phobius"/>
    </source>
</evidence>
<feature type="transmembrane region" description="Helical" evidence="6">
    <location>
        <begin position="305"/>
        <end position="325"/>
    </location>
</feature>
<dbReference type="GO" id="GO:0022857">
    <property type="term" value="F:transmembrane transporter activity"/>
    <property type="evidence" value="ECO:0007669"/>
    <property type="project" value="InterPro"/>
</dbReference>
<keyword evidence="4 6" id="KW-1133">Transmembrane helix</keyword>
<dbReference type="Pfam" id="PF07690">
    <property type="entry name" value="MFS_1"/>
    <property type="match status" value="1"/>
</dbReference>
<feature type="transmembrane region" description="Helical" evidence="6">
    <location>
        <begin position="216"/>
        <end position="238"/>
    </location>
</feature>
<comment type="subcellular location">
    <subcellularLocation>
        <location evidence="1">Cell membrane</location>
        <topology evidence="1">Multi-pass membrane protein</topology>
    </subcellularLocation>
</comment>
<gene>
    <name evidence="8" type="ORF">COV91_06390</name>
</gene>
<feature type="transmembrane region" description="Helical" evidence="6">
    <location>
        <begin position="371"/>
        <end position="389"/>
    </location>
</feature>
<feature type="transmembrane region" description="Helical" evidence="6">
    <location>
        <begin position="141"/>
        <end position="163"/>
    </location>
</feature>
<protein>
    <recommendedName>
        <fullName evidence="7">Major facilitator superfamily (MFS) profile domain-containing protein</fullName>
    </recommendedName>
</protein>
<feature type="transmembrane region" description="Helical" evidence="6">
    <location>
        <begin position="49"/>
        <end position="68"/>
    </location>
</feature>
<keyword evidence="5 6" id="KW-0472">Membrane</keyword>
<dbReference type="Proteomes" id="UP000229342">
    <property type="component" value="Unassembled WGS sequence"/>
</dbReference>
<feature type="transmembrane region" description="Helical" evidence="6">
    <location>
        <begin position="346"/>
        <end position="365"/>
    </location>
</feature>
<dbReference type="PROSITE" id="PS50850">
    <property type="entry name" value="MFS"/>
    <property type="match status" value="1"/>
</dbReference>
<comment type="caution">
    <text evidence="8">The sequence shown here is derived from an EMBL/GenBank/DDBJ whole genome shotgun (WGS) entry which is preliminary data.</text>
</comment>
<feature type="transmembrane region" description="Helical" evidence="6">
    <location>
        <begin position="75"/>
        <end position="96"/>
    </location>
</feature>
<dbReference type="SUPFAM" id="SSF103473">
    <property type="entry name" value="MFS general substrate transporter"/>
    <property type="match status" value="1"/>
</dbReference>
<feature type="domain" description="Major facilitator superfamily (MFS) profile" evidence="7">
    <location>
        <begin position="1"/>
        <end position="393"/>
    </location>
</feature>
<evidence type="ECO:0000256" key="2">
    <source>
        <dbReference type="ARBA" id="ARBA00022475"/>
    </source>
</evidence>
<dbReference type="InterPro" id="IPR036259">
    <property type="entry name" value="MFS_trans_sf"/>
</dbReference>
<dbReference type="PANTHER" id="PTHR23513">
    <property type="entry name" value="INTEGRAL MEMBRANE EFFLUX PROTEIN-RELATED"/>
    <property type="match status" value="1"/>
</dbReference>
<dbReference type="InterPro" id="IPR020846">
    <property type="entry name" value="MFS_dom"/>
</dbReference>
<name>A0A2H0K9S5_9BACT</name>